<gene>
    <name evidence="10" type="primary">Contig5602.g5996</name>
    <name evidence="10" type="ORF">STYLEM_11593</name>
</gene>
<dbReference type="PROSITE" id="PS00108">
    <property type="entry name" value="PROTEIN_KINASE_ST"/>
    <property type="match status" value="1"/>
</dbReference>
<dbReference type="GO" id="GO:0005524">
    <property type="term" value="F:ATP binding"/>
    <property type="evidence" value="ECO:0007669"/>
    <property type="project" value="UniProtKB-KW"/>
</dbReference>
<sequence length="372" mass="43580">MKSFENKLIKNKSTEQNLVQEEVKMNDESHPSLQECIINNTTSIAHQDCAREEAVQDEEEKKQQQSLSNSSINGKFNIIRRLGLDTQLHKQVYRVVNIRDSKEYVVKVYMRDEQEEYYQEVGNNRLIDRNTTRQVLMIESVSKEQVDAPLVLDGTAYSNYSYFVMPYYKNGTLLDLILSFNERRSRMSAQLQNYLWLQCTLCVYDLMDRSGLSHLDLKPDNFIIDDEYQLRLIDFGHLTLYNQQSNKQTGTPNYMAPEIYTCRKIKYNPEKVDVFNLGVILHIILFQNVPFKRAVENDPMYRYVAQNDFNGFFSAHNAQGYSLEGLKLIWKCLQKQAARRPTIHYLLAHPKAKQTNHCITPVLLQEIKQYLS</sequence>
<keyword evidence="11" id="KW-1185">Reference proteome</keyword>
<reference evidence="10 11" key="1">
    <citation type="submission" date="2014-06" db="EMBL/GenBank/DDBJ databases">
        <authorList>
            <person name="Swart Estienne"/>
        </authorList>
    </citation>
    <scope>NUCLEOTIDE SEQUENCE [LARGE SCALE GENOMIC DNA]</scope>
    <source>
        <strain evidence="10 11">130c</strain>
    </source>
</reference>
<comment type="catalytic activity">
    <reaction evidence="8">
        <text>L-seryl-[protein] + ATP = O-phospho-L-seryl-[protein] + ADP + H(+)</text>
        <dbReference type="Rhea" id="RHEA:17989"/>
        <dbReference type="Rhea" id="RHEA-COMP:9863"/>
        <dbReference type="Rhea" id="RHEA-COMP:11604"/>
        <dbReference type="ChEBI" id="CHEBI:15378"/>
        <dbReference type="ChEBI" id="CHEBI:29999"/>
        <dbReference type="ChEBI" id="CHEBI:30616"/>
        <dbReference type="ChEBI" id="CHEBI:83421"/>
        <dbReference type="ChEBI" id="CHEBI:456216"/>
        <dbReference type="EC" id="2.7.11.1"/>
    </reaction>
</comment>
<dbReference type="PROSITE" id="PS50011">
    <property type="entry name" value="PROTEIN_KINASE_DOM"/>
    <property type="match status" value="1"/>
</dbReference>
<dbReference type="EC" id="2.7.11.1" evidence="1"/>
<dbReference type="InterPro" id="IPR008271">
    <property type="entry name" value="Ser/Thr_kinase_AS"/>
</dbReference>
<keyword evidence="3" id="KW-0808">Transferase</keyword>
<dbReference type="SUPFAM" id="SSF56112">
    <property type="entry name" value="Protein kinase-like (PK-like)"/>
    <property type="match status" value="1"/>
</dbReference>
<dbReference type="Pfam" id="PF00069">
    <property type="entry name" value="Pkinase"/>
    <property type="match status" value="1"/>
</dbReference>
<proteinExistence type="predicted"/>
<dbReference type="Proteomes" id="UP000039865">
    <property type="component" value="Unassembled WGS sequence"/>
</dbReference>
<dbReference type="InParanoid" id="A0A078AJL7"/>
<evidence type="ECO:0000256" key="3">
    <source>
        <dbReference type="ARBA" id="ARBA00022679"/>
    </source>
</evidence>
<name>A0A078AJL7_STYLE</name>
<keyword evidence="5 10" id="KW-0418">Kinase</keyword>
<dbReference type="PANTHER" id="PTHR43895">
    <property type="entry name" value="CALCIUM/CALMODULIN-DEPENDENT PROTEIN KINASE KINASE-RELATED"/>
    <property type="match status" value="1"/>
</dbReference>
<evidence type="ECO:0000256" key="1">
    <source>
        <dbReference type="ARBA" id="ARBA00012513"/>
    </source>
</evidence>
<dbReference type="InterPro" id="IPR000719">
    <property type="entry name" value="Prot_kinase_dom"/>
</dbReference>
<evidence type="ECO:0000256" key="5">
    <source>
        <dbReference type="ARBA" id="ARBA00022777"/>
    </source>
</evidence>
<dbReference type="InterPro" id="IPR011009">
    <property type="entry name" value="Kinase-like_dom_sf"/>
</dbReference>
<dbReference type="PANTHER" id="PTHR43895:SF32">
    <property type="entry name" value="SERINE_THREONINE-PROTEIN KINASE CHK1"/>
    <property type="match status" value="1"/>
</dbReference>
<protein>
    <recommendedName>
        <fullName evidence="1">non-specific serine/threonine protein kinase</fullName>
        <ecNumber evidence="1">2.7.11.1</ecNumber>
    </recommendedName>
</protein>
<dbReference type="GO" id="GO:0007165">
    <property type="term" value="P:signal transduction"/>
    <property type="evidence" value="ECO:0007669"/>
    <property type="project" value="TreeGrafter"/>
</dbReference>
<evidence type="ECO:0000256" key="8">
    <source>
        <dbReference type="ARBA" id="ARBA00048679"/>
    </source>
</evidence>
<dbReference type="AlphaFoldDB" id="A0A078AJL7"/>
<evidence type="ECO:0000256" key="7">
    <source>
        <dbReference type="ARBA" id="ARBA00047899"/>
    </source>
</evidence>
<keyword evidence="4" id="KW-0547">Nucleotide-binding</keyword>
<evidence type="ECO:0000256" key="6">
    <source>
        <dbReference type="ARBA" id="ARBA00022840"/>
    </source>
</evidence>
<accession>A0A078AJL7</accession>
<keyword evidence="2" id="KW-0723">Serine/threonine-protein kinase</keyword>
<evidence type="ECO:0000313" key="11">
    <source>
        <dbReference type="Proteomes" id="UP000039865"/>
    </source>
</evidence>
<keyword evidence="6" id="KW-0067">ATP-binding</keyword>
<dbReference type="SMART" id="SM00220">
    <property type="entry name" value="S_TKc"/>
    <property type="match status" value="1"/>
</dbReference>
<dbReference type="OrthoDB" id="4062651at2759"/>
<dbReference type="EMBL" id="CCKQ01011027">
    <property type="protein sequence ID" value="CDW82560.1"/>
    <property type="molecule type" value="Genomic_DNA"/>
</dbReference>
<evidence type="ECO:0000256" key="4">
    <source>
        <dbReference type="ARBA" id="ARBA00022741"/>
    </source>
</evidence>
<comment type="catalytic activity">
    <reaction evidence="7">
        <text>L-threonyl-[protein] + ATP = O-phospho-L-threonyl-[protein] + ADP + H(+)</text>
        <dbReference type="Rhea" id="RHEA:46608"/>
        <dbReference type="Rhea" id="RHEA-COMP:11060"/>
        <dbReference type="Rhea" id="RHEA-COMP:11605"/>
        <dbReference type="ChEBI" id="CHEBI:15378"/>
        <dbReference type="ChEBI" id="CHEBI:30013"/>
        <dbReference type="ChEBI" id="CHEBI:30616"/>
        <dbReference type="ChEBI" id="CHEBI:61977"/>
        <dbReference type="ChEBI" id="CHEBI:456216"/>
        <dbReference type="EC" id="2.7.11.1"/>
    </reaction>
</comment>
<evidence type="ECO:0000313" key="10">
    <source>
        <dbReference type="EMBL" id="CDW82560.1"/>
    </source>
</evidence>
<feature type="domain" description="Protein kinase" evidence="9">
    <location>
        <begin position="76"/>
        <end position="352"/>
    </location>
</feature>
<dbReference type="Gene3D" id="1.10.510.10">
    <property type="entry name" value="Transferase(Phosphotransferase) domain 1"/>
    <property type="match status" value="1"/>
</dbReference>
<dbReference type="GO" id="GO:0004674">
    <property type="term" value="F:protein serine/threonine kinase activity"/>
    <property type="evidence" value="ECO:0007669"/>
    <property type="project" value="UniProtKB-KW"/>
</dbReference>
<evidence type="ECO:0000259" key="9">
    <source>
        <dbReference type="PROSITE" id="PS50011"/>
    </source>
</evidence>
<organism evidence="10 11">
    <name type="scientific">Stylonychia lemnae</name>
    <name type="common">Ciliate</name>
    <dbReference type="NCBI Taxonomy" id="5949"/>
    <lineage>
        <taxon>Eukaryota</taxon>
        <taxon>Sar</taxon>
        <taxon>Alveolata</taxon>
        <taxon>Ciliophora</taxon>
        <taxon>Intramacronucleata</taxon>
        <taxon>Spirotrichea</taxon>
        <taxon>Stichotrichia</taxon>
        <taxon>Sporadotrichida</taxon>
        <taxon>Oxytrichidae</taxon>
        <taxon>Stylonychinae</taxon>
        <taxon>Stylonychia</taxon>
    </lineage>
</organism>
<evidence type="ECO:0000256" key="2">
    <source>
        <dbReference type="ARBA" id="ARBA00022527"/>
    </source>
</evidence>